<sequence length="513" mass="57710">MIASQSLYKVLADTRSADQVIRLTAEAVPTGAGGPITTNDIYRHEWTHYLQFSSLPTGVFLSQYRRNCFTNLKSLLRDSVDVGGLMADSYFEQFATLKASWEAWPADWYAAYAKADTRIAHVHLDRTGTLHVELEGIDYTVSLGLGLHAIYEAMAWCAAEMTHNFKREVPQTVDSLVYTWPLWVLAEATGRGIGDLRDEELMSLMPFLLLAACYDHRILPKAKRLPKSFASMTADLAQRDVTAGRLAWQLFNDYERFWSRAMTAANCDTYLSEIGLPILPRLFGETMDVIRLSLTEHQQFMSTLNDTALADFTPLLPDLLAEIDLLESSLSNMGTMLTNADRALLSPLMLEQQITQPVCALETPQGYDWFTILYEGDGPTEKQRSESRVVLRQMAAIMEHMLTQLAFDKHIACYGQLDWRRPINSCPVAERCMAIPRKRGIEFCTDQAWRERVGEVIPSVFNHHGVEPPEELIPGISAAIVEHQTAARGEGPPLERVSVDLKALGLQRYLSET</sequence>
<name>A0A931CI65_9ACTN</name>
<reference evidence="1" key="1">
    <citation type="submission" date="2020-11" db="EMBL/GenBank/DDBJ databases">
        <title>Isolation and identification of active actinomycetes.</title>
        <authorList>
            <person name="Sun X."/>
        </authorList>
    </citation>
    <scope>NUCLEOTIDE SEQUENCE</scope>
    <source>
        <strain evidence="1">NEAU-A11</strain>
    </source>
</reference>
<comment type="caution">
    <text evidence="1">The sequence shown here is derived from an EMBL/GenBank/DDBJ whole genome shotgun (WGS) entry which is preliminary data.</text>
</comment>
<protein>
    <submittedName>
        <fullName evidence="1">Uncharacterized protein</fullName>
    </submittedName>
</protein>
<evidence type="ECO:0000313" key="1">
    <source>
        <dbReference type="EMBL" id="MBG0565375.1"/>
    </source>
</evidence>
<dbReference type="EMBL" id="JADQTO010000014">
    <property type="protein sequence ID" value="MBG0565375.1"/>
    <property type="molecule type" value="Genomic_DNA"/>
</dbReference>
<accession>A0A931CI65</accession>
<evidence type="ECO:0000313" key="2">
    <source>
        <dbReference type="Proteomes" id="UP000598146"/>
    </source>
</evidence>
<keyword evidence="2" id="KW-1185">Reference proteome</keyword>
<organism evidence="1 2">
    <name type="scientific">Actinoplanes aureus</name>
    <dbReference type="NCBI Taxonomy" id="2792083"/>
    <lineage>
        <taxon>Bacteria</taxon>
        <taxon>Bacillati</taxon>
        <taxon>Actinomycetota</taxon>
        <taxon>Actinomycetes</taxon>
        <taxon>Micromonosporales</taxon>
        <taxon>Micromonosporaceae</taxon>
        <taxon>Actinoplanes</taxon>
    </lineage>
</organism>
<gene>
    <name evidence="1" type="ORF">I4J89_28365</name>
</gene>
<dbReference type="RefSeq" id="WP_196417132.1">
    <property type="nucleotide sequence ID" value="NZ_JADQTO010000014.1"/>
</dbReference>
<proteinExistence type="predicted"/>
<dbReference type="Proteomes" id="UP000598146">
    <property type="component" value="Unassembled WGS sequence"/>
</dbReference>
<dbReference type="AlphaFoldDB" id="A0A931CI65"/>